<dbReference type="PANTHER" id="PTHR28080:SF1">
    <property type="entry name" value="PEROXISOMAL BIOGENESIS FACTOR 3"/>
    <property type="match status" value="1"/>
</dbReference>
<dbReference type="GO" id="GO:0030674">
    <property type="term" value="F:protein-macromolecule adaptor activity"/>
    <property type="evidence" value="ECO:0007669"/>
    <property type="project" value="TreeGrafter"/>
</dbReference>
<comment type="function">
    <text evidence="4">Involved in peroxisome biosynthesis and integrity. Assembles membrane vesicles before the matrix proteins are translocated. As a docking factor for PEX19, is necessary for the import of peroxisomal membrane proteins in the peroxisomes.</text>
</comment>
<keyword evidence="6" id="KW-0472">Membrane</keyword>
<feature type="transmembrane region" description="Helical" evidence="6">
    <location>
        <begin position="20"/>
        <end position="37"/>
    </location>
</feature>
<dbReference type="GO" id="GO:0045046">
    <property type="term" value="P:protein import into peroxisome membrane"/>
    <property type="evidence" value="ECO:0007669"/>
    <property type="project" value="TreeGrafter"/>
</dbReference>
<keyword evidence="6" id="KW-1133">Transmembrane helix</keyword>
<dbReference type="EMBL" id="LR786370">
    <property type="protein sequence ID" value="CAB3260433.1"/>
    <property type="molecule type" value="mRNA"/>
</dbReference>
<evidence type="ECO:0000256" key="5">
    <source>
        <dbReference type="ARBA" id="ARBA00029630"/>
    </source>
</evidence>
<keyword evidence="3" id="KW-0962">Peroxisome biogenesis</keyword>
<organism evidence="7">
    <name type="scientific">Phallusia mammillata</name>
    <dbReference type="NCBI Taxonomy" id="59560"/>
    <lineage>
        <taxon>Eukaryota</taxon>
        <taxon>Metazoa</taxon>
        <taxon>Chordata</taxon>
        <taxon>Tunicata</taxon>
        <taxon>Ascidiacea</taxon>
        <taxon>Phlebobranchia</taxon>
        <taxon>Ascidiidae</taxon>
        <taxon>Phallusia</taxon>
    </lineage>
</organism>
<evidence type="ECO:0000256" key="1">
    <source>
        <dbReference type="ARBA" id="ARBA00011494"/>
    </source>
</evidence>
<gene>
    <name evidence="7" type="primary">LOC100175349</name>
</gene>
<dbReference type="GO" id="GO:0005778">
    <property type="term" value="C:peroxisomal membrane"/>
    <property type="evidence" value="ECO:0007669"/>
    <property type="project" value="InterPro"/>
</dbReference>
<evidence type="ECO:0000256" key="2">
    <source>
        <dbReference type="ARBA" id="ARBA00014294"/>
    </source>
</evidence>
<reference evidence="7" key="1">
    <citation type="submission" date="2020-04" db="EMBL/GenBank/DDBJ databases">
        <authorList>
            <person name="Neveu A P."/>
        </authorList>
    </citation>
    <scope>NUCLEOTIDE SEQUENCE</scope>
    <source>
        <tissue evidence="7">Whole embryo</tissue>
    </source>
</reference>
<evidence type="ECO:0000313" key="7">
    <source>
        <dbReference type="EMBL" id="CAB3260433.1"/>
    </source>
</evidence>
<feature type="transmembrane region" description="Helical" evidence="6">
    <location>
        <begin position="115"/>
        <end position="135"/>
    </location>
</feature>
<sequence length="341" mass="38379">MSWQFPKYICSFLRRHRNKFIFTGVFIGGVIGSLKFAEYKIKQYLEDEQKKTLVNRKRQRSLEQVHVHSVSLTQSMLQSIMNEVIKAANTEVITEKLKTSHENKIGLWNELKVTIFTRIVSGIFSVVAVIVVLRVQFLQLAAAMANNGSKLSDDEQKQILATCHDHLMETGIDKLSKILSNTTQTVTESMPLQCLVTHRSILTTLQSITSRLMVKDGPTNSFRVTDFTFSEHVLDKVNDTNIRSSILQTLDILDSPDCERVFVQCVAKGIDLLGSQMCDAMSSASSSDSVEMNLLPLAKCLPLLNSQLKYICSAQFVQQVSESPLLARFSNNVFDSFEDNL</sequence>
<dbReference type="InterPro" id="IPR006966">
    <property type="entry name" value="Peroxin-3"/>
</dbReference>
<accession>A0A6F9DFQ0</accession>
<proteinExistence type="evidence at transcript level"/>
<protein>
    <recommendedName>
        <fullName evidence="2">Peroxisomal biogenesis factor 3</fullName>
    </recommendedName>
    <alternativeName>
        <fullName evidence="5">Peroxisomal assembly protein PEX3</fullName>
    </alternativeName>
</protein>
<evidence type="ECO:0000256" key="4">
    <source>
        <dbReference type="ARBA" id="ARBA00025338"/>
    </source>
</evidence>
<evidence type="ECO:0000256" key="6">
    <source>
        <dbReference type="SAM" id="Phobius"/>
    </source>
</evidence>
<dbReference type="AlphaFoldDB" id="A0A6F9DFQ0"/>
<dbReference type="PANTHER" id="PTHR28080">
    <property type="entry name" value="PEROXISOMAL BIOGENESIS FACTOR 3"/>
    <property type="match status" value="1"/>
</dbReference>
<comment type="subunit">
    <text evidence="1">Interacts with PEX19.</text>
</comment>
<keyword evidence="6" id="KW-0812">Transmembrane</keyword>
<name>A0A6F9DFQ0_9ASCI</name>
<evidence type="ECO:0000256" key="3">
    <source>
        <dbReference type="ARBA" id="ARBA00022593"/>
    </source>
</evidence>